<dbReference type="InterPro" id="IPR003108">
    <property type="entry name" value="GAR_dom"/>
</dbReference>
<feature type="compositionally biased region" description="Low complexity" evidence="4">
    <location>
        <begin position="1702"/>
        <end position="1733"/>
    </location>
</feature>
<feature type="region of interest" description="Disordered" evidence="4">
    <location>
        <begin position="1346"/>
        <end position="1536"/>
    </location>
</feature>
<dbReference type="SUPFAM" id="SSF143575">
    <property type="entry name" value="GAS2 domain-like"/>
    <property type="match status" value="1"/>
</dbReference>
<feature type="compositionally biased region" description="Low complexity" evidence="4">
    <location>
        <begin position="1579"/>
        <end position="1591"/>
    </location>
</feature>
<feature type="compositionally biased region" description="Polar residues" evidence="4">
    <location>
        <begin position="1387"/>
        <end position="1401"/>
    </location>
</feature>
<feature type="compositionally biased region" description="Low complexity" evidence="4">
    <location>
        <begin position="1853"/>
        <end position="1862"/>
    </location>
</feature>
<dbReference type="EMBL" id="KZ819664">
    <property type="protein sequence ID" value="PWN28974.1"/>
    <property type="molecule type" value="Genomic_DNA"/>
</dbReference>
<protein>
    <recommendedName>
        <fullName evidence="5">GAR domain-containing protein</fullName>
    </recommendedName>
</protein>
<keyword evidence="3" id="KW-0206">Cytoskeleton</keyword>
<dbReference type="OrthoDB" id="3366848at2759"/>
<feature type="compositionally biased region" description="Low complexity" evidence="4">
    <location>
        <begin position="1956"/>
        <end position="1966"/>
    </location>
</feature>
<feature type="compositionally biased region" description="Low complexity" evidence="4">
    <location>
        <begin position="1063"/>
        <end position="1083"/>
    </location>
</feature>
<feature type="region of interest" description="Disordered" evidence="4">
    <location>
        <begin position="1063"/>
        <end position="1114"/>
    </location>
</feature>
<feature type="region of interest" description="Disordered" evidence="4">
    <location>
        <begin position="1850"/>
        <end position="1997"/>
    </location>
</feature>
<feature type="compositionally biased region" description="Low complexity" evidence="4">
    <location>
        <begin position="1459"/>
        <end position="1475"/>
    </location>
</feature>
<feature type="compositionally biased region" description="Low complexity" evidence="4">
    <location>
        <begin position="1875"/>
        <end position="1891"/>
    </location>
</feature>
<feature type="region of interest" description="Disordered" evidence="4">
    <location>
        <begin position="1561"/>
        <end position="1597"/>
    </location>
</feature>
<name>A0A316UVD2_9BASI</name>
<dbReference type="RefSeq" id="XP_025363586.1">
    <property type="nucleotide sequence ID" value="XM_025505671.1"/>
</dbReference>
<dbReference type="GeneID" id="37027494"/>
<proteinExistence type="predicted"/>
<dbReference type="GO" id="GO:0008017">
    <property type="term" value="F:microtubule binding"/>
    <property type="evidence" value="ECO:0007669"/>
    <property type="project" value="InterPro"/>
</dbReference>
<evidence type="ECO:0000256" key="4">
    <source>
        <dbReference type="SAM" id="MobiDB-lite"/>
    </source>
</evidence>
<feature type="region of interest" description="Disordered" evidence="4">
    <location>
        <begin position="1"/>
        <end position="48"/>
    </location>
</feature>
<evidence type="ECO:0000256" key="2">
    <source>
        <dbReference type="ARBA" id="ARBA00022490"/>
    </source>
</evidence>
<dbReference type="Proteomes" id="UP000245884">
    <property type="component" value="Unassembled WGS sequence"/>
</dbReference>
<evidence type="ECO:0000256" key="1">
    <source>
        <dbReference type="ARBA" id="ARBA00004245"/>
    </source>
</evidence>
<feature type="region of interest" description="Disordered" evidence="4">
    <location>
        <begin position="1653"/>
        <end position="1680"/>
    </location>
</feature>
<feature type="region of interest" description="Disordered" evidence="4">
    <location>
        <begin position="1696"/>
        <end position="1835"/>
    </location>
</feature>
<dbReference type="GO" id="GO:0005856">
    <property type="term" value="C:cytoskeleton"/>
    <property type="evidence" value="ECO:0007669"/>
    <property type="project" value="UniProtKB-SubCell"/>
</dbReference>
<evidence type="ECO:0000256" key="3">
    <source>
        <dbReference type="ARBA" id="ARBA00023212"/>
    </source>
</evidence>
<dbReference type="InterPro" id="IPR036534">
    <property type="entry name" value="GAR_dom_sf"/>
</dbReference>
<keyword evidence="2" id="KW-0963">Cytoplasm</keyword>
<sequence length="1997" mass="216914">MTAVVAASASGMASSEQDSAASASLEDPTPSPSCGASHDTTNDDEVSHDTLTREEAFELGRFSEGKARIDEHLQLLESRSTIDAFADFKPSWEAMTMGDIEQQWAPLDARREEAANWIEERDGIEETTLRFDAADMERLRKLAKACSQRNMSREDTDIVEVALQTLVALEGLRVALSSRERRLSLLDARLAWETARRDCCTLYRPLADDVDDFVSQQARWSMPTQRSPAATFSDVAERAERIASRIANFVDVIVPRSSEALDEVIEQCQAPEAFLDEQDRIEDLAVSLTSRLQFVKELLSQWRAAEELLRQTTALCKAGRDLLALIENLRTKKPSVSEAASIKEQSDTLRHELLELGDREDIIKFLVSPEKAASGLHFCPVKHSLPSPRHEHWSDQADIDGKIQSALRTQLVETATNVRRAIEASKAFLAAYEALERAAKLQKKVQKSSDECHHIAAIARAGWTAEEHEKHWSELLRELLRPSRPAQEALAKADTIPQLQSRLGDTIAETDAWCASISELHLTCRSLDMYPAVCEKEAAEVASAWRTASENARLALADASALRDALRHLHELSDAHDVAQPALQRLREGLLDDISHHTFEISKLQEDNADAHRSPRHGSELAGVEAYVSKYTACLDLVKKNRLIASTAQNDATLTSRHADEIKNLEDVRSLLRWAQALFDQRKSVLKQQQRFNELDKQGADLRIAASVGELAESDLDTLAKRLSPLAEDIVRFKAGQQAGLQLVGNPNALHTPASPPLTSPDGAVRDVSHAWCLRLDQLQDEIWRLMNDARERNRLCKEQQEEEERKRQAIIEAEARARAEQEAALAEVKAKAEAAALAATKAAAEAREAEAQAEAEAEARAREMEERAKIEDEQARANADRERREEEERRRADEEARRRADEEKARVEAAEEDARLKAAAEARQRQAKADAEDLAARAAVAPEKVYKALEQARQAAESCYSHIGSRDRAFKKVLGSANSRRLPQRAFLSELSSRRTAAENALIARRDVFDSKMRALTDYLDVLPEDDEYDVMREEAEATRQKVRDDIARLLQGFDDAIAAEGGESSVTSSNSSSFESSPVGSTATPRRRLDSLGSARSLPASPLTPTVPLPDDLRRRSEYLKRVLQPGEVEVQVIPEHGKKQSEMLLDLPSAADAERVGEATASLLKELGELRVGHPTERGIASLVDQAQTRATRLRRYKQLADFNTAFVTMETALGEFLTLLDDAEGQGLDRFAPSPMSGSRPSSRRSTRALTPAQDASQTVQTQLSSLDPLMEAADSLAKPVAQDVRVRDRLEQLRKSYVDMAEMARDVLNPDPDRSLSAMSRTTSDCSLSTINTPLLGTLRLPQIGGDNEDDSSSVLATPTKIPRPRSSTAGRFGERAHVSSRLRTTSLTAQASAIDSNLPRLRAPSTPQRPPVAIEGRRSSAGQVTPLSRSVARQRLPAIAGSPASTPPRVLGTSRTVDSTPTSRPRTTSAKQSAPPLPSAIRVPSSASKVWTPARRPRATTAAAVSTPSNMGKVAEASSSSSRPNRYKANPKSRLDIAVAKVVNRMPMPVSMVHASQVPGGRPRLSNNGVGIVGTRSVSSSTDSTTGRREEWKDDSGRYWVGHPDPKLCFCRILRSRTIMVRIGGGWQELTRYLIQHYGLSVPGIGSGTDGEGMTQGAPSSLPSSSSLSRFAAADGAGGSAMPWISSASVKEHSRVPSSSSATSVTSAMKGRRTASTATTASGGISSPILFNLDGSPQEYFGMSPRTPTGKHRQRTVSLQGGSPTSKQAQVAAERGGGSPTAPPVPPLPLAVDVERVSPTLLRKKDGASTSPLIPFSVQHERRGSTSRAGRDGELHAFQLKAPAQGASPSVAATPGSPGPPSSWRRGRFPSSSSTSAMRSPPSVSRADGLAASTSAFFDSSPTKTARREGAASALPASESTSSGMVAGEDILPLFFRKEEQSTPADHRAATAARSPTPTSGRKSAGAVMRRETSEGARSSASGSRAKTPTS</sequence>
<feature type="region of interest" description="Disordered" evidence="4">
    <location>
        <begin position="1232"/>
        <end position="1264"/>
    </location>
</feature>
<feature type="compositionally biased region" description="Polar residues" evidence="4">
    <location>
        <begin position="1898"/>
        <end position="1910"/>
    </location>
</feature>
<dbReference type="PROSITE" id="PS51460">
    <property type="entry name" value="GAR"/>
    <property type="match status" value="1"/>
</dbReference>
<feature type="compositionally biased region" description="Basic and acidic residues" evidence="4">
    <location>
        <begin position="1942"/>
        <end position="1955"/>
    </location>
</feature>
<accession>A0A316UVD2</accession>
<comment type="subcellular location">
    <subcellularLocation>
        <location evidence="1">Cytoplasm</location>
        <location evidence="1">Cytoskeleton</location>
    </subcellularLocation>
</comment>
<evidence type="ECO:0000259" key="5">
    <source>
        <dbReference type="PROSITE" id="PS51460"/>
    </source>
</evidence>
<feature type="compositionally biased region" description="Low complexity" evidence="4">
    <location>
        <begin position="1"/>
        <end position="24"/>
    </location>
</feature>
<reference evidence="6 7" key="1">
    <citation type="journal article" date="2018" name="Mol. Biol. Evol.">
        <title>Broad Genomic Sampling Reveals a Smut Pathogenic Ancestry of the Fungal Clade Ustilaginomycotina.</title>
        <authorList>
            <person name="Kijpornyongpan T."/>
            <person name="Mondo S.J."/>
            <person name="Barry K."/>
            <person name="Sandor L."/>
            <person name="Lee J."/>
            <person name="Lipzen A."/>
            <person name="Pangilinan J."/>
            <person name="LaButti K."/>
            <person name="Hainaut M."/>
            <person name="Henrissat B."/>
            <person name="Grigoriev I.V."/>
            <person name="Spatafora J.W."/>
            <person name="Aime M.C."/>
        </authorList>
    </citation>
    <scope>NUCLEOTIDE SEQUENCE [LARGE SCALE GENOMIC DNA]</scope>
    <source>
        <strain evidence="6 7">MCA 5214</strain>
    </source>
</reference>
<feature type="compositionally biased region" description="Low complexity" evidence="4">
    <location>
        <begin position="1982"/>
        <end position="1997"/>
    </location>
</feature>
<feature type="region of interest" description="Disordered" evidence="4">
    <location>
        <begin position="848"/>
        <end position="912"/>
    </location>
</feature>
<feature type="compositionally biased region" description="Basic and acidic residues" evidence="4">
    <location>
        <begin position="1825"/>
        <end position="1835"/>
    </location>
</feature>
<feature type="domain" description="GAR" evidence="5">
    <location>
        <begin position="1536"/>
        <end position="1647"/>
    </location>
</feature>
<dbReference type="STRING" id="1569628.A0A316UVD2"/>
<organism evidence="6 7">
    <name type="scientific">Jaminaea rosea</name>
    <dbReference type="NCBI Taxonomy" id="1569628"/>
    <lineage>
        <taxon>Eukaryota</taxon>
        <taxon>Fungi</taxon>
        <taxon>Dikarya</taxon>
        <taxon>Basidiomycota</taxon>
        <taxon>Ustilaginomycotina</taxon>
        <taxon>Exobasidiomycetes</taxon>
        <taxon>Microstromatales</taxon>
        <taxon>Microstromatales incertae sedis</taxon>
        <taxon>Jaminaea</taxon>
    </lineage>
</organism>
<feature type="compositionally biased region" description="Basic and acidic residues" evidence="4">
    <location>
        <begin position="858"/>
        <end position="912"/>
    </location>
</feature>
<keyword evidence="7" id="KW-1185">Reference proteome</keyword>
<dbReference type="Gene3D" id="3.30.920.20">
    <property type="entry name" value="Gas2-like domain"/>
    <property type="match status" value="1"/>
</dbReference>
<gene>
    <name evidence="6" type="ORF">BDZ90DRAFT_230972</name>
</gene>
<feature type="compositionally biased region" description="Low complexity" evidence="4">
    <location>
        <begin position="1665"/>
        <end position="1675"/>
    </location>
</feature>
<feature type="compositionally biased region" description="Polar residues" evidence="4">
    <location>
        <begin position="1762"/>
        <end position="1775"/>
    </location>
</feature>
<evidence type="ECO:0000313" key="7">
    <source>
        <dbReference type="Proteomes" id="UP000245884"/>
    </source>
</evidence>
<evidence type="ECO:0000313" key="6">
    <source>
        <dbReference type="EMBL" id="PWN28974.1"/>
    </source>
</evidence>
<dbReference type="Pfam" id="PF02187">
    <property type="entry name" value="GAS2"/>
    <property type="match status" value="1"/>
</dbReference>